<dbReference type="STRING" id="1742973.COMA2_30277"/>
<organism evidence="2 3">
    <name type="scientific">Candidatus Nitrospira nitrificans</name>
    <dbReference type="NCBI Taxonomy" id="1742973"/>
    <lineage>
        <taxon>Bacteria</taxon>
        <taxon>Pseudomonadati</taxon>
        <taxon>Nitrospirota</taxon>
        <taxon>Nitrospiria</taxon>
        <taxon>Nitrospirales</taxon>
        <taxon>Nitrospiraceae</taxon>
        <taxon>Nitrospira</taxon>
    </lineage>
</organism>
<sequence length="127" mass="13593">MRGKNYDAERGNSSGCSTFMTGALIGAGVALLLAPQSGSELRGRLRNYADRAKEDVMNKGEEALDTVVERGKKYYDKGEEVVQGAGRAAKEFAKQGAQQGQEAVKDGGRAAKEFAKHAQDVVREAGR</sequence>
<dbReference type="Pfam" id="PF12732">
    <property type="entry name" value="YtxH"/>
    <property type="match status" value="1"/>
</dbReference>
<keyword evidence="1" id="KW-0472">Membrane</keyword>
<dbReference type="RefSeq" id="WP_090899201.1">
    <property type="nucleotide sequence ID" value="NZ_CZPZ01000023.1"/>
</dbReference>
<protein>
    <recommendedName>
        <fullName evidence="4">YtxH domain-containing protein</fullName>
    </recommendedName>
</protein>
<dbReference type="PANTHER" id="PTHR35792:SF2">
    <property type="entry name" value="GENERAL STRESS PROTEIN"/>
    <property type="match status" value="1"/>
</dbReference>
<evidence type="ECO:0000313" key="3">
    <source>
        <dbReference type="Proteomes" id="UP000198736"/>
    </source>
</evidence>
<proteinExistence type="predicted"/>
<feature type="transmembrane region" description="Helical" evidence="1">
    <location>
        <begin position="12"/>
        <end position="34"/>
    </location>
</feature>
<dbReference type="InterPro" id="IPR052928">
    <property type="entry name" value="Desiccation-related_membrane"/>
</dbReference>
<dbReference type="AlphaFoldDB" id="A0A0S4LNE7"/>
<keyword evidence="1" id="KW-0812">Transmembrane</keyword>
<dbReference type="InterPro" id="IPR024623">
    <property type="entry name" value="YtxH"/>
</dbReference>
<accession>A0A0S4LNE7</accession>
<dbReference type="EMBL" id="CZPZ01000023">
    <property type="protein sequence ID" value="CUS37446.1"/>
    <property type="molecule type" value="Genomic_DNA"/>
</dbReference>
<reference evidence="3" key="1">
    <citation type="submission" date="2015-10" db="EMBL/GenBank/DDBJ databases">
        <authorList>
            <person name="Luecker S."/>
            <person name="Luecker S."/>
        </authorList>
    </citation>
    <scope>NUCLEOTIDE SEQUENCE [LARGE SCALE GENOMIC DNA]</scope>
</reference>
<gene>
    <name evidence="2" type="ORF">COMA2_30277</name>
</gene>
<dbReference type="PANTHER" id="PTHR35792">
    <property type="entry name" value="GENERAL STRESS PROTEIN"/>
    <property type="match status" value="1"/>
</dbReference>
<keyword evidence="3" id="KW-1185">Reference proteome</keyword>
<name>A0A0S4LNE7_9BACT</name>
<evidence type="ECO:0000256" key="1">
    <source>
        <dbReference type="SAM" id="Phobius"/>
    </source>
</evidence>
<evidence type="ECO:0008006" key="4">
    <source>
        <dbReference type="Google" id="ProtNLM"/>
    </source>
</evidence>
<dbReference type="Proteomes" id="UP000198736">
    <property type="component" value="Unassembled WGS sequence"/>
</dbReference>
<keyword evidence="1" id="KW-1133">Transmembrane helix</keyword>
<evidence type="ECO:0000313" key="2">
    <source>
        <dbReference type="EMBL" id="CUS37446.1"/>
    </source>
</evidence>